<comment type="caution">
    <text evidence="1">The sequence shown here is derived from an EMBL/GenBank/DDBJ whole genome shotgun (WGS) entry which is preliminary data.</text>
</comment>
<protein>
    <submittedName>
        <fullName evidence="1">Uncharacterized protein</fullName>
    </submittedName>
</protein>
<reference evidence="1 2" key="1">
    <citation type="submission" date="2021-06" db="EMBL/GenBank/DDBJ databases">
        <title>Actinomycetes sequencing.</title>
        <authorList>
            <person name="Shan Q."/>
        </authorList>
    </citation>
    <scope>NUCLEOTIDE SEQUENCE [LARGE SCALE GENOMIC DNA]</scope>
    <source>
        <strain evidence="1 2">NEAU-G5</strain>
    </source>
</reference>
<accession>A0ABS6B948</accession>
<evidence type="ECO:0000313" key="2">
    <source>
        <dbReference type="Proteomes" id="UP000733379"/>
    </source>
</evidence>
<dbReference type="Proteomes" id="UP000733379">
    <property type="component" value="Unassembled WGS sequence"/>
</dbReference>
<gene>
    <name evidence="1" type="ORF">KO481_35580</name>
</gene>
<sequence>MTQPLTGDKAQLQTAADKIHSCWLDLGSQLGELSYAQGGLQAAAQSDGIGQKIFSALGNAWEQGKALEGTMGDVMEALSNAGAHIDATDLAGAEQLAREVASGAATPEMGNWSGKIDTSALSSLT</sequence>
<name>A0ABS6B948_9NOCA</name>
<proteinExistence type="predicted"/>
<dbReference type="RefSeq" id="WP_215922888.1">
    <property type="nucleotide sequence ID" value="NZ_JAHKNI010000016.1"/>
</dbReference>
<keyword evidence="2" id="KW-1185">Reference proteome</keyword>
<organism evidence="1 2">
    <name type="scientific">Nocardia albiluteola</name>
    <dbReference type="NCBI Taxonomy" id="2842303"/>
    <lineage>
        <taxon>Bacteria</taxon>
        <taxon>Bacillati</taxon>
        <taxon>Actinomycetota</taxon>
        <taxon>Actinomycetes</taxon>
        <taxon>Mycobacteriales</taxon>
        <taxon>Nocardiaceae</taxon>
        <taxon>Nocardia</taxon>
    </lineage>
</organism>
<dbReference type="CDD" id="cd01670">
    <property type="entry name" value="Death"/>
    <property type="match status" value="1"/>
</dbReference>
<dbReference type="EMBL" id="JAHKNI010000016">
    <property type="protein sequence ID" value="MBU3066828.1"/>
    <property type="molecule type" value="Genomic_DNA"/>
</dbReference>
<evidence type="ECO:0000313" key="1">
    <source>
        <dbReference type="EMBL" id="MBU3066828.1"/>
    </source>
</evidence>